<evidence type="ECO:0000256" key="1">
    <source>
        <dbReference type="ARBA" id="ARBA00012513"/>
    </source>
</evidence>
<dbReference type="Proteomes" id="UP000027120">
    <property type="component" value="Unassembled WGS sequence"/>
</dbReference>
<dbReference type="STRING" id="2711.A0A067DSZ4"/>
<evidence type="ECO:0000256" key="6">
    <source>
        <dbReference type="ARBA" id="ARBA00022840"/>
    </source>
</evidence>
<gene>
    <name evidence="9" type="ORF">CISIN_1g039937mg</name>
</gene>
<comment type="catalytic activity">
    <reaction evidence="8">
        <text>L-seryl-[protein] + ATP = O-phospho-L-seryl-[protein] + ADP + H(+)</text>
        <dbReference type="Rhea" id="RHEA:17989"/>
        <dbReference type="Rhea" id="RHEA-COMP:9863"/>
        <dbReference type="Rhea" id="RHEA-COMP:11604"/>
        <dbReference type="ChEBI" id="CHEBI:15378"/>
        <dbReference type="ChEBI" id="CHEBI:29999"/>
        <dbReference type="ChEBI" id="CHEBI:30616"/>
        <dbReference type="ChEBI" id="CHEBI:83421"/>
        <dbReference type="ChEBI" id="CHEBI:456216"/>
        <dbReference type="EC" id="2.7.11.1"/>
    </reaction>
</comment>
<dbReference type="EC" id="2.7.11.1" evidence="1"/>
<dbReference type="GO" id="GO:0005524">
    <property type="term" value="F:ATP binding"/>
    <property type="evidence" value="ECO:0007669"/>
    <property type="project" value="UniProtKB-KW"/>
</dbReference>
<reference evidence="9 10" key="1">
    <citation type="submission" date="2014-04" db="EMBL/GenBank/DDBJ databases">
        <authorList>
            <consortium name="International Citrus Genome Consortium"/>
            <person name="Gmitter F."/>
            <person name="Chen C."/>
            <person name="Farmerie W."/>
            <person name="Harkins T."/>
            <person name="Desany B."/>
            <person name="Mohiuddin M."/>
            <person name="Kodira C."/>
            <person name="Borodovsky M."/>
            <person name="Lomsadze A."/>
            <person name="Burns P."/>
            <person name="Jenkins J."/>
            <person name="Prochnik S."/>
            <person name="Shu S."/>
            <person name="Chapman J."/>
            <person name="Pitluck S."/>
            <person name="Schmutz J."/>
            <person name="Rokhsar D."/>
        </authorList>
    </citation>
    <scope>NUCLEOTIDE SEQUENCE</scope>
</reference>
<evidence type="ECO:0000256" key="5">
    <source>
        <dbReference type="ARBA" id="ARBA00022777"/>
    </source>
</evidence>
<keyword evidence="5" id="KW-0418">Kinase</keyword>
<dbReference type="PANTHER" id="PTHR48005:SF95">
    <property type="entry name" value="PROTEIN KINASE DOMAIN-CONTAINING PROTEIN"/>
    <property type="match status" value="1"/>
</dbReference>
<keyword evidence="6" id="KW-0067">ATP-binding</keyword>
<dbReference type="InterPro" id="IPR032675">
    <property type="entry name" value="LRR_dom_sf"/>
</dbReference>
<organism evidence="9 10">
    <name type="scientific">Citrus sinensis</name>
    <name type="common">Sweet orange</name>
    <name type="synonym">Citrus aurantium var. sinensis</name>
    <dbReference type="NCBI Taxonomy" id="2711"/>
    <lineage>
        <taxon>Eukaryota</taxon>
        <taxon>Viridiplantae</taxon>
        <taxon>Streptophyta</taxon>
        <taxon>Embryophyta</taxon>
        <taxon>Tracheophyta</taxon>
        <taxon>Spermatophyta</taxon>
        <taxon>Magnoliopsida</taxon>
        <taxon>eudicotyledons</taxon>
        <taxon>Gunneridae</taxon>
        <taxon>Pentapetalae</taxon>
        <taxon>rosids</taxon>
        <taxon>malvids</taxon>
        <taxon>Sapindales</taxon>
        <taxon>Rutaceae</taxon>
        <taxon>Aurantioideae</taxon>
        <taxon>Citrus</taxon>
    </lineage>
</organism>
<evidence type="ECO:0000256" key="3">
    <source>
        <dbReference type="ARBA" id="ARBA00022679"/>
    </source>
</evidence>
<keyword evidence="10" id="KW-1185">Reference proteome</keyword>
<keyword evidence="2" id="KW-0723">Serine/threonine-protein kinase</keyword>
<dbReference type="InterPro" id="IPR051420">
    <property type="entry name" value="Ser_Thr_Kinases_DiverseReg"/>
</dbReference>
<evidence type="ECO:0000256" key="2">
    <source>
        <dbReference type="ARBA" id="ARBA00022527"/>
    </source>
</evidence>
<comment type="catalytic activity">
    <reaction evidence="7">
        <text>L-threonyl-[protein] + ATP = O-phospho-L-threonyl-[protein] + ADP + H(+)</text>
        <dbReference type="Rhea" id="RHEA:46608"/>
        <dbReference type="Rhea" id="RHEA-COMP:11060"/>
        <dbReference type="Rhea" id="RHEA-COMP:11605"/>
        <dbReference type="ChEBI" id="CHEBI:15378"/>
        <dbReference type="ChEBI" id="CHEBI:30013"/>
        <dbReference type="ChEBI" id="CHEBI:30616"/>
        <dbReference type="ChEBI" id="CHEBI:61977"/>
        <dbReference type="ChEBI" id="CHEBI:456216"/>
        <dbReference type="EC" id="2.7.11.1"/>
    </reaction>
</comment>
<keyword evidence="4" id="KW-0547">Nucleotide-binding</keyword>
<evidence type="ECO:0000313" key="10">
    <source>
        <dbReference type="Proteomes" id="UP000027120"/>
    </source>
</evidence>
<dbReference type="GO" id="GO:0004674">
    <property type="term" value="F:protein serine/threonine kinase activity"/>
    <property type="evidence" value="ECO:0007669"/>
    <property type="project" value="UniProtKB-KW"/>
</dbReference>
<name>A0A067DSZ4_CITSI</name>
<dbReference type="AlphaFoldDB" id="A0A067DSZ4"/>
<protein>
    <recommendedName>
        <fullName evidence="1">non-specific serine/threonine protein kinase</fullName>
        <ecNumber evidence="1">2.7.11.1</ecNumber>
    </recommendedName>
</protein>
<evidence type="ECO:0000313" key="9">
    <source>
        <dbReference type="EMBL" id="KDO41686.1"/>
    </source>
</evidence>
<dbReference type="Gene3D" id="3.80.10.10">
    <property type="entry name" value="Ribonuclease Inhibitor"/>
    <property type="match status" value="1"/>
</dbReference>
<accession>A0A067DSZ4</accession>
<dbReference type="PANTHER" id="PTHR48005">
    <property type="entry name" value="LEUCINE RICH REPEAT KINASE 2"/>
    <property type="match status" value="1"/>
</dbReference>
<dbReference type="InterPro" id="IPR011009">
    <property type="entry name" value="Kinase-like_dom_sf"/>
</dbReference>
<sequence>MHWLSRIDISYNALQGPIPDSTTFRDAPMKALQGNKRLCGDIRGFPSCKVFNSRIDRVTNNFDDEHCIGKDGQGVVTKLRYHLEKLLRQEISFTTSSKNGLLDLEYEARAFDFGIAKFFKLDSSNRTELAGTYGYIALELTYTLKVAKKCGMHSSGLLALEVMKGKHPRHFIFSICSSSSNFVIAPHEILDPRFQPHHTMFGVNCYQS</sequence>
<evidence type="ECO:0000256" key="8">
    <source>
        <dbReference type="ARBA" id="ARBA00048679"/>
    </source>
</evidence>
<dbReference type="Gene3D" id="1.10.510.10">
    <property type="entry name" value="Transferase(Phosphotransferase) domain 1"/>
    <property type="match status" value="1"/>
</dbReference>
<dbReference type="SUPFAM" id="SSF56112">
    <property type="entry name" value="Protein kinase-like (PK-like)"/>
    <property type="match status" value="1"/>
</dbReference>
<evidence type="ECO:0000256" key="4">
    <source>
        <dbReference type="ARBA" id="ARBA00022741"/>
    </source>
</evidence>
<proteinExistence type="predicted"/>
<dbReference type="EMBL" id="KK785588">
    <property type="protein sequence ID" value="KDO41686.1"/>
    <property type="molecule type" value="Genomic_DNA"/>
</dbReference>
<evidence type="ECO:0000256" key="7">
    <source>
        <dbReference type="ARBA" id="ARBA00047899"/>
    </source>
</evidence>
<keyword evidence="3" id="KW-0808">Transferase</keyword>
<dbReference type="SMR" id="A0A067DSZ4"/>
<dbReference type="GO" id="GO:0004672">
    <property type="term" value="F:protein kinase activity"/>
    <property type="evidence" value="ECO:0000318"/>
    <property type="project" value="GO_Central"/>
</dbReference>